<proteinExistence type="predicted"/>
<dbReference type="EMBL" id="VFPQ01000001">
    <property type="protein sequence ID" value="TQM74887.1"/>
    <property type="molecule type" value="Genomic_DNA"/>
</dbReference>
<evidence type="ECO:0000313" key="3">
    <source>
        <dbReference type="Proteomes" id="UP000319213"/>
    </source>
</evidence>
<keyword evidence="3" id="KW-1185">Reference proteome</keyword>
<dbReference type="OrthoDB" id="3521917at2"/>
<dbReference type="AlphaFoldDB" id="A0A543IWF7"/>
<gene>
    <name evidence="2" type="ORF">FHX40_1573</name>
</gene>
<organism evidence="2 3">
    <name type="scientific">Thermopolyspora flexuosa</name>
    <dbReference type="NCBI Taxonomy" id="103836"/>
    <lineage>
        <taxon>Bacteria</taxon>
        <taxon>Bacillati</taxon>
        <taxon>Actinomycetota</taxon>
        <taxon>Actinomycetes</taxon>
        <taxon>Streptosporangiales</taxon>
        <taxon>Streptosporangiaceae</taxon>
        <taxon>Thermopolyspora</taxon>
    </lineage>
</organism>
<accession>A0A543IWF7</accession>
<dbReference type="RefSeq" id="WP_142258992.1">
    <property type="nucleotide sequence ID" value="NZ_BMPV01000003.1"/>
</dbReference>
<protein>
    <submittedName>
        <fullName evidence="2">Uncharacterized protein</fullName>
    </submittedName>
</protein>
<comment type="caution">
    <text evidence="2">The sequence shown here is derived from an EMBL/GenBank/DDBJ whole genome shotgun (WGS) entry which is preliminary data.</text>
</comment>
<sequence length="262" mass="29275">MTDSRVQVIQRICERLAGDGGAVRLDMVGGHPRLHMDQRLAQQQARRELTLLGWKVIEGREHTLTVMGWSRENLAYRLRTLLLACGMLRHERQHTVHVAIACAERHLEAGHPTTLEDVLEAARNEVARELRWPARLEDVGDLDRSTHDPAIAAQLDHIRRLEAEVRHLCDQHLAAARTAVEVFWKCRRTAHMSSETARHVAIQEALRPHLAPELDDRPAPPRPAGLAAGGPAADHDPGFSGWREAPRGSTGRGAGRSRRARP</sequence>
<evidence type="ECO:0000313" key="2">
    <source>
        <dbReference type="EMBL" id="TQM74887.1"/>
    </source>
</evidence>
<dbReference type="Proteomes" id="UP000319213">
    <property type="component" value="Unassembled WGS sequence"/>
</dbReference>
<name>A0A543IWF7_9ACTN</name>
<feature type="region of interest" description="Disordered" evidence="1">
    <location>
        <begin position="212"/>
        <end position="262"/>
    </location>
</feature>
<reference evidence="2 3" key="1">
    <citation type="submission" date="2019-06" db="EMBL/GenBank/DDBJ databases">
        <title>Sequencing the genomes of 1000 actinobacteria strains.</title>
        <authorList>
            <person name="Klenk H.-P."/>
        </authorList>
    </citation>
    <scope>NUCLEOTIDE SEQUENCE [LARGE SCALE GENOMIC DNA]</scope>
    <source>
        <strain evidence="2 3">DSM 43186</strain>
    </source>
</reference>
<evidence type="ECO:0000256" key="1">
    <source>
        <dbReference type="SAM" id="MobiDB-lite"/>
    </source>
</evidence>